<name>A0ABM8VHF2_9BACL</name>
<evidence type="ECO:0000256" key="1">
    <source>
        <dbReference type="SAM" id="Coils"/>
    </source>
</evidence>
<dbReference type="RefSeq" id="WP_218099122.1">
    <property type="nucleotide sequence ID" value="NZ_CAJVCE010000007.1"/>
</dbReference>
<dbReference type="EMBL" id="CAJVCE010000007">
    <property type="protein sequence ID" value="CAG7641802.1"/>
    <property type="molecule type" value="Genomic_DNA"/>
</dbReference>
<feature type="coiled-coil region" evidence="1">
    <location>
        <begin position="27"/>
        <end position="54"/>
    </location>
</feature>
<organism evidence="3 4">
    <name type="scientific">Paenibacillus allorhizosphaerae</name>
    <dbReference type="NCBI Taxonomy" id="2849866"/>
    <lineage>
        <taxon>Bacteria</taxon>
        <taxon>Bacillati</taxon>
        <taxon>Bacillota</taxon>
        <taxon>Bacilli</taxon>
        <taxon>Bacillales</taxon>
        <taxon>Paenibacillaceae</taxon>
        <taxon>Paenibacillus</taxon>
    </lineage>
</organism>
<reference evidence="3 4" key="1">
    <citation type="submission" date="2021-06" db="EMBL/GenBank/DDBJ databases">
        <authorList>
            <person name="Criscuolo A."/>
        </authorList>
    </citation>
    <scope>NUCLEOTIDE SEQUENCE [LARGE SCALE GENOMIC DNA]</scope>
    <source>
        <strain evidence="4">CIP 111802</strain>
    </source>
</reference>
<evidence type="ECO:0000313" key="3">
    <source>
        <dbReference type="EMBL" id="CAG7641802.1"/>
    </source>
</evidence>
<keyword evidence="1" id="KW-0175">Coiled coil</keyword>
<evidence type="ECO:0000256" key="2">
    <source>
        <dbReference type="SAM" id="MobiDB-lite"/>
    </source>
</evidence>
<gene>
    <name evidence="3" type="ORF">PAECIP111802_02780</name>
</gene>
<comment type="caution">
    <text evidence="3">The sequence shown here is derived from an EMBL/GenBank/DDBJ whole genome shotgun (WGS) entry which is preliminary data.</text>
</comment>
<feature type="region of interest" description="Disordered" evidence="2">
    <location>
        <begin position="54"/>
        <end position="73"/>
    </location>
</feature>
<dbReference type="Proteomes" id="UP000730618">
    <property type="component" value="Unassembled WGS sequence"/>
</dbReference>
<keyword evidence="4" id="KW-1185">Reference proteome</keyword>
<evidence type="ECO:0000313" key="4">
    <source>
        <dbReference type="Proteomes" id="UP000730618"/>
    </source>
</evidence>
<protein>
    <submittedName>
        <fullName evidence="3">Uncharacterized protein</fullName>
    </submittedName>
</protein>
<proteinExistence type="predicted"/>
<sequence length="73" mass="8540">MSISYQSSYETLKSGLERLFQETGRTDEELIRSLEQLKDSADRMRSELAKLRKLRNSSTPERMSSKLKEALRE</sequence>
<feature type="compositionally biased region" description="Basic and acidic residues" evidence="2">
    <location>
        <begin position="63"/>
        <end position="73"/>
    </location>
</feature>
<accession>A0ABM8VHF2</accession>